<keyword evidence="6" id="KW-0175">Coiled coil</keyword>
<dbReference type="InterPro" id="IPR050786">
    <property type="entry name" value="EFG1_rRNA-proc"/>
</dbReference>
<evidence type="ECO:0000256" key="7">
    <source>
        <dbReference type="ARBA" id="ARBA00023242"/>
    </source>
</evidence>
<gene>
    <name evidence="9" type="ORF">SISNIDRAFT_491778</name>
</gene>
<feature type="compositionally biased region" description="Basic and acidic residues" evidence="8">
    <location>
        <begin position="175"/>
        <end position="188"/>
    </location>
</feature>
<keyword evidence="10" id="KW-1185">Reference proteome</keyword>
<keyword evidence="5" id="KW-0698">rRNA processing</keyword>
<name>A0A164MEF7_9AGAM</name>
<dbReference type="GO" id="GO:0000462">
    <property type="term" value="P:maturation of SSU-rRNA from tricistronic rRNA transcript (SSU-rRNA, 5.8S rRNA, LSU-rRNA)"/>
    <property type="evidence" value="ECO:0007669"/>
    <property type="project" value="TreeGrafter"/>
</dbReference>
<evidence type="ECO:0000256" key="4">
    <source>
        <dbReference type="ARBA" id="ARBA00019827"/>
    </source>
</evidence>
<accession>A0A164MEF7</accession>
<dbReference type="PANTHER" id="PTHR33911">
    <property type="entry name" value="RRNA-PROCESSING PROTEIN EFG1"/>
    <property type="match status" value="1"/>
</dbReference>
<dbReference type="Pfam" id="PF10153">
    <property type="entry name" value="Efg1"/>
    <property type="match status" value="1"/>
</dbReference>
<feature type="region of interest" description="Disordered" evidence="8">
    <location>
        <begin position="175"/>
        <end position="245"/>
    </location>
</feature>
<organism evidence="9 10">
    <name type="scientific">Sistotremastrum niveocremeum HHB9708</name>
    <dbReference type="NCBI Taxonomy" id="1314777"/>
    <lineage>
        <taxon>Eukaryota</taxon>
        <taxon>Fungi</taxon>
        <taxon>Dikarya</taxon>
        <taxon>Basidiomycota</taxon>
        <taxon>Agaricomycotina</taxon>
        <taxon>Agaricomycetes</taxon>
        <taxon>Sistotremastrales</taxon>
        <taxon>Sistotremastraceae</taxon>
        <taxon>Sertulicium</taxon>
        <taxon>Sertulicium niveocremeum</taxon>
    </lineage>
</organism>
<evidence type="ECO:0000313" key="9">
    <source>
        <dbReference type="EMBL" id="KZS86631.1"/>
    </source>
</evidence>
<evidence type="ECO:0000256" key="2">
    <source>
        <dbReference type="ARBA" id="ARBA00006916"/>
    </source>
</evidence>
<reference evidence="9 10" key="1">
    <citation type="journal article" date="2016" name="Mol. Biol. Evol.">
        <title>Comparative Genomics of Early-Diverging Mushroom-Forming Fungi Provides Insights into the Origins of Lignocellulose Decay Capabilities.</title>
        <authorList>
            <person name="Nagy L.G."/>
            <person name="Riley R."/>
            <person name="Tritt A."/>
            <person name="Adam C."/>
            <person name="Daum C."/>
            <person name="Floudas D."/>
            <person name="Sun H."/>
            <person name="Yadav J.S."/>
            <person name="Pangilinan J."/>
            <person name="Larsson K.H."/>
            <person name="Matsuura K."/>
            <person name="Barry K."/>
            <person name="Labutti K."/>
            <person name="Kuo R."/>
            <person name="Ohm R.A."/>
            <person name="Bhattacharya S.S."/>
            <person name="Shirouzu T."/>
            <person name="Yoshinaga Y."/>
            <person name="Martin F.M."/>
            <person name="Grigoriev I.V."/>
            <person name="Hibbett D.S."/>
        </authorList>
    </citation>
    <scope>NUCLEOTIDE SEQUENCE [LARGE SCALE GENOMIC DNA]</scope>
    <source>
        <strain evidence="9 10">HHB9708</strain>
    </source>
</reference>
<evidence type="ECO:0000256" key="1">
    <source>
        <dbReference type="ARBA" id="ARBA00004604"/>
    </source>
</evidence>
<feature type="region of interest" description="Disordered" evidence="8">
    <location>
        <begin position="1"/>
        <end position="35"/>
    </location>
</feature>
<dbReference type="Proteomes" id="UP000076722">
    <property type="component" value="Unassembled WGS sequence"/>
</dbReference>
<proteinExistence type="inferred from homology"/>
<evidence type="ECO:0000256" key="8">
    <source>
        <dbReference type="SAM" id="MobiDB-lite"/>
    </source>
</evidence>
<protein>
    <recommendedName>
        <fullName evidence="3">rRNA-processing protein EFG1</fullName>
    </recommendedName>
    <alternativeName>
        <fullName evidence="4">rRNA-processing protein efg1</fullName>
    </alternativeName>
</protein>
<dbReference type="EMBL" id="KV419478">
    <property type="protein sequence ID" value="KZS86631.1"/>
    <property type="molecule type" value="Genomic_DNA"/>
</dbReference>
<evidence type="ECO:0000256" key="6">
    <source>
        <dbReference type="ARBA" id="ARBA00023054"/>
    </source>
</evidence>
<comment type="similarity">
    <text evidence="2">Belongs to the EFG1 family.</text>
</comment>
<evidence type="ECO:0000256" key="3">
    <source>
        <dbReference type="ARBA" id="ARBA00018689"/>
    </source>
</evidence>
<dbReference type="OrthoDB" id="47732at2759"/>
<comment type="subcellular location">
    <subcellularLocation>
        <location evidence="1">Nucleus</location>
        <location evidence="1">Nucleolus</location>
    </subcellularLocation>
</comment>
<evidence type="ECO:0000313" key="10">
    <source>
        <dbReference type="Proteomes" id="UP000076722"/>
    </source>
</evidence>
<feature type="compositionally biased region" description="Acidic residues" evidence="8">
    <location>
        <begin position="219"/>
        <end position="245"/>
    </location>
</feature>
<dbReference type="GO" id="GO:0030688">
    <property type="term" value="C:preribosome, small subunit precursor"/>
    <property type="evidence" value="ECO:0007669"/>
    <property type="project" value="TreeGrafter"/>
</dbReference>
<feature type="compositionally biased region" description="Basic and acidic residues" evidence="8">
    <location>
        <begin position="1"/>
        <end position="10"/>
    </location>
</feature>
<sequence>MPPSRSDKGKGRFTSKQSHSKQSSTHVPGVQKVKSSIRQAKRLLAKDNIPADLRLETERRLKALEGDLEAAERSRKERTMVLRYRRVKFFDKQKLCRKIAKTKKLLSSAETRDADRPVLEDTLFSLRVDLNYVLNYPKLEPYIALFPSGEDANADSSSITNTKREAFRERVKAAMRDGTMKSEPETTMEKSQLQENPLKAKTLTGLRSQSRTSGHQTEDVDDFFDDETESNEGEGGDDGGDVSDE</sequence>
<keyword evidence="7" id="KW-0539">Nucleus</keyword>
<feature type="compositionally biased region" description="Polar residues" evidence="8">
    <location>
        <begin position="205"/>
        <end position="215"/>
    </location>
</feature>
<dbReference type="GO" id="GO:0005730">
    <property type="term" value="C:nucleolus"/>
    <property type="evidence" value="ECO:0007669"/>
    <property type="project" value="UniProtKB-SubCell"/>
</dbReference>
<dbReference type="AlphaFoldDB" id="A0A164MEF7"/>
<dbReference type="STRING" id="1314777.A0A164MEF7"/>
<dbReference type="InterPro" id="IPR019310">
    <property type="entry name" value="Efg1"/>
</dbReference>
<dbReference type="PANTHER" id="PTHR33911:SF1">
    <property type="entry name" value="RRNA-PROCESSING PROTEIN EFG1"/>
    <property type="match status" value="1"/>
</dbReference>
<feature type="compositionally biased region" description="Low complexity" evidence="8">
    <location>
        <begin position="14"/>
        <end position="26"/>
    </location>
</feature>
<evidence type="ECO:0000256" key="5">
    <source>
        <dbReference type="ARBA" id="ARBA00022552"/>
    </source>
</evidence>